<protein>
    <submittedName>
        <fullName evidence="8">Uncharacterized protein</fullName>
    </submittedName>
</protein>
<proteinExistence type="inferred from homology"/>
<dbReference type="eggNOG" id="ENOG502S8RE">
    <property type="taxonomic scope" value="Eukaryota"/>
</dbReference>
<reference evidence="11" key="3">
    <citation type="journal article" date="2018" name="Algal Res.">
        <title>Characterization of plant carbon substrate utilization by Auxenochlorella protothecoides.</title>
        <authorList>
            <person name="Vogler B.W."/>
            <person name="Starkenburg S.R."/>
            <person name="Sudasinghe N."/>
            <person name="Schambach J.Y."/>
            <person name="Rollin J.A."/>
            <person name="Pattathil S."/>
            <person name="Barry A.N."/>
        </authorList>
    </citation>
    <scope>NUCLEOTIDE SEQUENCE [LARGE SCALE GENOMIC DNA]</scope>
    <source>
        <strain evidence="11">UTEX 25</strain>
    </source>
</reference>
<sequence>MADASTARLERTIVALEARLATLTDDGVKTIPATSNPGPLGLFAFGLTTALLQGINSTVVDKGSVGLVYSFGFFFGGLCQLIAGVLEYSRKNTFATVAFVSYGGFWMAVALNGTLVAAGVYPTSVKGEEMMLSLWGIYTFLLWLCTFSSNLALSSLFLSLALLFFFLAGGQTNHNLMKFAGVWGFIVSAIAWYLAVATLMEELYGRVILPIVPFAPINKIKAGTFGTRRRVDDPELGSKE</sequence>
<evidence type="ECO:0000256" key="1">
    <source>
        <dbReference type="ARBA" id="ARBA00004141"/>
    </source>
</evidence>
<dbReference type="AlphaFoldDB" id="A0A087SD67"/>
<dbReference type="Proteomes" id="UP000279271">
    <property type="component" value="Unassembled WGS sequence"/>
</dbReference>
<evidence type="ECO:0000313" key="9">
    <source>
        <dbReference type="EMBL" id="RMZ55168.1"/>
    </source>
</evidence>
<evidence type="ECO:0000256" key="6">
    <source>
        <dbReference type="SAM" id="Phobius"/>
    </source>
</evidence>
<dbReference type="GO" id="GO:0005886">
    <property type="term" value="C:plasma membrane"/>
    <property type="evidence" value="ECO:0007669"/>
    <property type="project" value="TreeGrafter"/>
</dbReference>
<keyword evidence="10" id="KW-1185">Reference proteome</keyword>
<dbReference type="PANTHER" id="PTHR30178">
    <property type="entry name" value="INNER MEMBRANE PROTEIN YAAH"/>
    <property type="match status" value="1"/>
</dbReference>
<evidence type="ECO:0000313" key="11">
    <source>
        <dbReference type="Proteomes" id="UP000279271"/>
    </source>
</evidence>
<feature type="transmembrane region" description="Helical" evidence="6">
    <location>
        <begin position="141"/>
        <end position="167"/>
    </location>
</feature>
<evidence type="ECO:0000313" key="7">
    <source>
        <dbReference type="EMBL" id="JAT69253.1"/>
    </source>
</evidence>
<dbReference type="Proteomes" id="UP000028924">
    <property type="component" value="Unassembled WGS sequence"/>
</dbReference>
<dbReference type="EMBL" id="KL662096">
    <property type="protein sequence ID" value="KFM23671.1"/>
    <property type="molecule type" value="Genomic_DNA"/>
</dbReference>
<evidence type="ECO:0000256" key="2">
    <source>
        <dbReference type="ARBA" id="ARBA00005587"/>
    </source>
</evidence>
<dbReference type="OrthoDB" id="505682at2759"/>
<feature type="transmembrane region" description="Helical" evidence="6">
    <location>
        <begin position="179"/>
        <end position="197"/>
    </location>
</feature>
<feature type="transmembrane region" description="Helical" evidence="6">
    <location>
        <begin position="98"/>
        <end position="121"/>
    </location>
</feature>
<dbReference type="PANTHER" id="PTHR30178:SF3">
    <property type="entry name" value="SUCCINATE-ACETATE_PROTON SYMPORTER SATP"/>
    <property type="match status" value="1"/>
</dbReference>
<comment type="similarity">
    <text evidence="2">Belongs to the acetate uptake transporter (AceTr) (TC 2.A.96) family.</text>
</comment>
<evidence type="ECO:0000256" key="5">
    <source>
        <dbReference type="ARBA" id="ARBA00023136"/>
    </source>
</evidence>
<reference evidence="7" key="2">
    <citation type="submission" date="2015-08" db="EMBL/GenBank/DDBJ databases">
        <authorList>
            <person name="Babu N.S."/>
            <person name="Beckwith C.J."/>
            <person name="Beseler K.G."/>
            <person name="Brison A."/>
            <person name="Carone J.V."/>
            <person name="Caskin T.P."/>
            <person name="Diamond M."/>
            <person name="Durham M.E."/>
            <person name="Foxe J.M."/>
            <person name="Go M."/>
            <person name="Henderson B.A."/>
            <person name="Jones I.B."/>
            <person name="McGettigan J.A."/>
            <person name="Micheletti S.J."/>
            <person name="Nasrallah M.E."/>
            <person name="Ortiz D."/>
            <person name="Piller C.R."/>
            <person name="Privatt S.R."/>
            <person name="Schneider S.L."/>
            <person name="Sharp S."/>
            <person name="Smith T.C."/>
            <person name="Stanton J.D."/>
            <person name="Ullery H.E."/>
            <person name="Wilson R.J."/>
            <person name="Serrano M.G."/>
            <person name="Buck G."/>
            <person name="Lee V."/>
            <person name="Wang Y."/>
            <person name="Carvalho R."/>
            <person name="Voegtly L."/>
            <person name="Shi R."/>
            <person name="Duckworth R."/>
            <person name="Johnson A."/>
            <person name="Loviza R."/>
            <person name="Walstead R."/>
            <person name="Shah Z."/>
            <person name="Kiflezghi M."/>
            <person name="Wade K."/>
            <person name="Ball S.L."/>
            <person name="Bradley K.W."/>
            <person name="Asai D.J."/>
            <person name="Bowman C.A."/>
            <person name="Russell D.A."/>
            <person name="Pope W.H."/>
            <person name="Jacobs-Sera D."/>
            <person name="Hendrix R.W."/>
            <person name="Hatfull G.F."/>
        </authorList>
    </citation>
    <scope>NUCLEOTIDE SEQUENCE</scope>
</reference>
<dbReference type="RefSeq" id="XP_011396545.1">
    <property type="nucleotide sequence ID" value="XM_011398243.1"/>
</dbReference>
<evidence type="ECO:0000256" key="3">
    <source>
        <dbReference type="ARBA" id="ARBA00022692"/>
    </source>
</evidence>
<dbReference type="EMBL" id="QOKY01000169">
    <property type="protein sequence ID" value="RMZ55168.1"/>
    <property type="molecule type" value="Genomic_DNA"/>
</dbReference>
<reference evidence="9" key="5">
    <citation type="submission" date="2018-11" db="EMBL/GenBank/DDBJ databases">
        <title>Characterization of plant carbon substrate utilization by Auxenochlorella protothecoides.</title>
        <authorList>
            <person name="Vogler B.W."/>
            <person name="Starkenburg S.R."/>
            <person name="Sudasinghe N."/>
            <person name="Schambach J.Y."/>
            <person name="Rollin J.A."/>
            <person name="Pattathil S."/>
            <person name="Barry A.N."/>
        </authorList>
    </citation>
    <scope>NUCLEOTIDE SEQUENCE [LARGE SCALE GENOMIC DNA]</scope>
    <source>
        <strain evidence="9">UTEX 25</strain>
    </source>
</reference>
<keyword evidence="4 6" id="KW-1133">Transmembrane helix</keyword>
<dbReference type="KEGG" id="apro:F751_3887"/>
<keyword evidence="3 6" id="KW-0812">Transmembrane</keyword>
<evidence type="ECO:0000313" key="8">
    <source>
        <dbReference type="EMBL" id="KFM23671.1"/>
    </source>
</evidence>
<organism evidence="8 10">
    <name type="scientific">Auxenochlorella protothecoides</name>
    <name type="common">Green microalga</name>
    <name type="synonym">Chlorella protothecoides</name>
    <dbReference type="NCBI Taxonomy" id="3075"/>
    <lineage>
        <taxon>Eukaryota</taxon>
        <taxon>Viridiplantae</taxon>
        <taxon>Chlorophyta</taxon>
        <taxon>core chlorophytes</taxon>
        <taxon>Trebouxiophyceae</taxon>
        <taxon>Chlorellales</taxon>
        <taxon>Chlorellaceae</taxon>
        <taxon>Auxenochlorella</taxon>
    </lineage>
</organism>
<reference evidence="8 10" key="1">
    <citation type="journal article" date="2014" name="BMC Genomics">
        <title>Oil accumulation mechanisms of the oleaginous microalga Chlorella protothecoides revealed through its genome, transcriptomes, and proteomes.</title>
        <authorList>
            <person name="Gao C."/>
            <person name="Wang Y."/>
            <person name="Shen Y."/>
            <person name="Yan D."/>
            <person name="He X."/>
            <person name="Dai J."/>
            <person name="Wu Q."/>
        </authorList>
    </citation>
    <scope>NUCLEOTIDE SEQUENCE [LARGE SCALE GENOMIC DNA]</scope>
    <source>
        <strain evidence="8 10">0710</strain>
    </source>
</reference>
<keyword evidence="5 6" id="KW-0472">Membrane</keyword>
<gene>
    <name evidence="9" type="ORF">APUTEX25_005446</name>
    <name evidence="8" type="ORF">F751_3887</name>
    <name evidence="7" type="ORF">g.18632</name>
</gene>
<comment type="subcellular location">
    <subcellularLocation>
        <location evidence="1">Membrane</location>
        <topology evidence="1">Multi-pass membrane protein</topology>
    </subcellularLocation>
</comment>
<evidence type="ECO:0000313" key="10">
    <source>
        <dbReference type="Proteomes" id="UP000028924"/>
    </source>
</evidence>
<dbReference type="GO" id="GO:0071422">
    <property type="term" value="P:succinate transmembrane transport"/>
    <property type="evidence" value="ECO:0007669"/>
    <property type="project" value="TreeGrafter"/>
</dbReference>
<feature type="transmembrane region" description="Helical" evidence="6">
    <location>
        <begin position="67"/>
        <end position="86"/>
    </location>
</feature>
<evidence type="ECO:0000256" key="4">
    <source>
        <dbReference type="ARBA" id="ARBA00022989"/>
    </source>
</evidence>
<dbReference type="GeneID" id="23615278"/>
<name>A0A087SD67_AUXPR</name>
<accession>A0A087SD67</accession>
<reference evidence="9" key="4">
    <citation type="submission" date="2018-10" db="EMBL/GenBank/DDBJ databases">
        <authorList>
            <person name="Hovde B."/>
            <person name="Zhang X."/>
        </authorList>
    </citation>
    <scope>NUCLEOTIDE SEQUENCE [LARGE SCALE GENOMIC DNA]</scope>
    <source>
        <strain evidence="9">UTEX 25</strain>
    </source>
</reference>
<dbReference type="InterPro" id="IPR047623">
    <property type="entry name" value="SatP"/>
</dbReference>
<dbReference type="Pfam" id="PF01184">
    <property type="entry name" value="Gpr1_Fun34_YaaH"/>
    <property type="match status" value="1"/>
</dbReference>
<dbReference type="InterPro" id="IPR000791">
    <property type="entry name" value="Gpr1/Fun34/SatP-like"/>
</dbReference>
<dbReference type="NCBIfam" id="NF038013">
    <property type="entry name" value="AceTr_1"/>
    <property type="match status" value="1"/>
</dbReference>
<dbReference type="EMBL" id="GDKF01009369">
    <property type="protein sequence ID" value="JAT69253.1"/>
    <property type="molecule type" value="Transcribed_RNA"/>
</dbReference>
<dbReference type="GO" id="GO:0015360">
    <property type="term" value="F:acetate:proton symporter activity"/>
    <property type="evidence" value="ECO:0007669"/>
    <property type="project" value="TreeGrafter"/>
</dbReference>